<evidence type="ECO:0000313" key="1">
    <source>
        <dbReference type="EMBL" id="CAK7929571.1"/>
    </source>
</evidence>
<evidence type="ECO:0000313" key="2">
    <source>
        <dbReference type="Proteomes" id="UP001162060"/>
    </source>
</evidence>
<sequence length="40" mass="4165">MAKEHGKLIQVAKSSSVLQPTSSYIDSDGIGQLGGANCSW</sequence>
<name>A0AAV1U4D6_9STRA</name>
<dbReference type="Proteomes" id="UP001162060">
    <property type="component" value="Unassembled WGS sequence"/>
</dbReference>
<dbReference type="AlphaFoldDB" id="A0AAV1U4D6"/>
<proteinExistence type="predicted"/>
<comment type="caution">
    <text evidence="1">The sequence shown here is derived from an EMBL/GenBank/DDBJ whole genome shotgun (WGS) entry which is preliminary data.</text>
</comment>
<protein>
    <submittedName>
        <fullName evidence="1">Uncharacterized protein</fullName>
    </submittedName>
</protein>
<dbReference type="EMBL" id="CAKLBY020000153">
    <property type="protein sequence ID" value="CAK7929571.1"/>
    <property type="molecule type" value="Genomic_DNA"/>
</dbReference>
<gene>
    <name evidence="1" type="ORF">PM001_LOCUS14721</name>
</gene>
<accession>A0AAV1U4D6</accession>
<organism evidence="1 2">
    <name type="scientific">Peronospora matthiolae</name>
    <dbReference type="NCBI Taxonomy" id="2874970"/>
    <lineage>
        <taxon>Eukaryota</taxon>
        <taxon>Sar</taxon>
        <taxon>Stramenopiles</taxon>
        <taxon>Oomycota</taxon>
        <taxon>Peronosporomycetes</taxon>
        <taxon>Peronosporales</taxon>
        <taxon>Peronosporaceae</taxon>
        <taxon>Peronospora</taxon>
    </lineage>
</organism>
<reference evidence="1" key="1">
    <citation type="submission" date="2024-01" db="EMBL/GenBank/DDBJ databases">
        <authorList>
            <person name="Webb A."/>
        </authorList>
    </citation>
    <scope>NUCLEOTIDE SEQUENCE</scope>
    <source>
        <strain evidence="1">Pm1</strain>
    </source>
</reference>